<sequence length="727" mass="77130">MAALDTAHFSEPVSQVDPQAFVRLADGQCHLDLLVRGAVCAGCISRIESGLLEDDRVERARLNLSTGRLRLSWRGDAALASTYVSRLGRLGYPATPYEPEAEADPQKEEERKLLRAMAVAGFAMANVMLLSISVWAGGMEMTEATQALMHRISALIVLPAVAYAGQPFFRSAITALRNRHVNMDVPISLAVILACGLSIWETFYGHGDTYFDAAAMLLFFLLIGRFLDMRLRAKAGEAARGLAAMQAATANRIRADGRIEAIPAREVKAGDRLVLAAGDRVPVDAVIREGQGALDGSLVTGETAPVAARPGIEVFSGMLNLDGKLVLEATADRDNSLLAEITRLVEAGEQSRSRYVRLADRAAKLYVPVVHSLAALTLLGWLVIGQDPHLAIIHAIAVLIITCPCALGLAVPAVQVVASGRLYREGVLVKSGDAMERLAGIDTVVFDKTGTLTEGRPRLINRDDIPDMAFETAARLARTSRHPLSRAVADAAGMGIAAAETREISGGGIEAVEDGVTIRFGSARWLGIEAASDPHSEVWLKAGDEAPIRFRFEDRLRADAAETVAALRERGCRVELLSGDRTGPVEAVAAELGLDAWQAELKPQDKIARLETLKAEGRSVAMIGDGINDAPALAAADVSVSLASAAEISQAAADFVLQGDRLAAAIVAYDVSCGAKRRVLENFGLAAVYNMIAVPLAVAGLVTPLIAAIAMSASSVLVTLNALRLAR</sequence>
<dbReference type="PANTHER" id="PTHR43520:SF5">
    <property type="entry name" value="CATION-TRANSPORTING P-TYPE ATPASE-RELATED"/>
    <property type="match status" value="1"/>
</dbReference>
<comment type="subcellular location">
    <subcellularLocation>
        <location evidence="1">Cell membrane</location>
        <topology evidence="1">Multi-pass membrane protein</topology>
    </subcellularLocation>
</comment>
<keyword evidence="11" id="KW-1278">Translocase</keyword>
<dbReference type="PANTHER" id="PTHR43520">
    <property type="entry name" value="ATP7, ISOFORM B"/>
    <property type="match status" value="1"/>
</dbReference>
<evidence type="ECO:0000256" key="7">
    <source>
        <dbReference type="ARBA" id="ARBA00022723"/>
    </source>
</evidence>
<evidence type="ECO:0000256" key="11">
    <source>
        <dbReference type="ARBA" id="ARBA00022967"/>
    </source>
</evidence>
<dbReference type="PRINTS" id="PR00943">
    <property type="entry name" value="CUATPASE"/>
</dbReference>
<evidence type="ECO:0000259" key="16">
    <source>
        <dbReference type="PROSITE" id="PS50846"/>
    </source>
</evidence>
<evidence type="ECO:0000256" key="15">
    <source>
        <dbReference type="RuleBase" id="RU362081"/>
    </source>
</evidence>
<comment type="similarity">
    <text evidence="2 15">Belongs to the cation transport ATPase (P-type) (TC 3.A.3) family. Type IB subfamily.</text>
</comment>
<evidence type="ECO:0000256" key="4">
    <source>
        <dbReference type="ARBA" id="ARBA00022475"/>
    </source>
</evidence>
<keyword evidence="5" id="KW-0597">Phosphoprotein</keyword>
<dbReference type="EMBL" id="BSFE01000010">
    <property type="protein sequence ID" value="GLK53437.1"/>
    <property type="molecule type" value="Genomic_DNA"/>
</dbReference>
<dbReference type="Gene3D" id="3.40.1110.10">
    <property type="entry name" value="Calcium-transporting ATPase, cytoplasmic domain N"/>
    <property type="match status" value="1"/>
</dbReference>
<feature type="transmembrane region" description="Helical" evidence="15">
    <location>
        <begin position="148"/>
        <end position="169"/>
    </location>
</feature>
<dbReference type="NCBIfam" id="TIGR01494">
    <property type="entry name" value="ATPase_P-type"/>
    <property type="match status" value="2"/>
</dbReference>
<keyword evidence="6 15" id="KW-0812">Transmembrane</keyword>
<feature type="transmembrane region" description="Helical" evidence="15">
    <location>
        <begin position="365"/>
        <end position="384"/>
    </location>
</feature>
<dbReference type="Proteomes" id="UP001143486">
    <property type="component" value="Unassembled WGS sequence"/>
</dbReference>
<dbReference type="InterPro" id="IPR008250">
    <property type="entry name" value="ATPase_P-typ_transduc_dom_A_sf"/>
</dbReference>
<dbReference type="NCBIfam" id="TIGR01511">
    <property type="entry name" value="ATPase-IB1_Cu"/>
    <property type="match status" value="1"/>
</dbReference>
<feature type="transmembrane region" description="Helical" evidence="15">
    <location>
        <begin position="116"/>
        <end position="136"/>
    </location>
</feature>
<keyword evidence="14 15" id="KW-0472">Membrane</keyword>
<dbReference type="SUPFAM" id="SSF55008">
    <property type="entry name" value="HMA, heavy metal-associated domain"/>
    <property type="match status" value="1"/>
</dbReference>
<comment type="caution">
    <text evidence="17">The sequence shown here is derived from an EMBL/GenBank/DDBJ whole genome shotgun (WGS) entry which is preliminary data.</text>
</comment>
<dbReference type="NCBIfam" id="TIGR01512">
    <property type="entry name" value="ATPase-IB2_Cd"/>
    <property type="match status" value="1"/>
</dbReference>
<feature type="transmembrane region" description="Helical" evidence="15">
    <location>
        <begin position="679"/>
        <end position="699"/>
    </location>
</feature>
<keyword evidence="18" id="KW-1185">Reference proteome</keyword>
<keyword evidence="13" id="KW-0406">Ion transport</keyword>
<dbReference type="PROSITE" id="PS50846">
    <property type="entry name" value="HMA_2"/>
    <property type="match status" value="1"/>
</dbReference>
<evidence type="ECO:0000256" key="10">
    <source>
        <dbReference type="ARBA" id="ARBA00022842"/>
    </source>
</evidence>
<dbReference type="PROSITE" id="PS01229">
    <property type="entry name" value="COF_2"/>
    <property type="match status" value="1"/>
</dbReference>
<keyword evidence="3" id="KW-0813">Transport</keyword>
<dbReference type="AlphaFoldDB" id="A0A9W6IPU1"/>
<dbReference type="Pfam" id="PF00122">
    <property type="entry name" value="E1-E2_ATPase"/>
    <property type="match status" value="1"/>
</dbReference>
<dbReference type="InterPro" id="IPR027256">
    <property type="entry name" value="P-typ_ATPase_IB"/>
</dbReference>
<name>A0A9W6IPU1_9PROT</name>
<feature type="transmembrane region" description="Helical" evidence="15">
    <location>
        <begin position="209"/>
        <end position="227"/>
    </location>
</feature>
<dbReference type="SUPFAM" id="SSF81653">
    <property type="entry name" value="Calcium ATPase, transduction domain A"/>
    <property type="match status" value="1"/>
</dbReference>
<dbReference type="GO" id="GO:0043682">
    <property type="term" value="F:P-type divalent copper transporter activity"/>
    <property type="evidence" value="ECO:0007669"/>
    <property type="project" value="TreeGrafter"/>
</dbReference>
<dbReference type="PRINTS" id="PR00119">
    <property type="entry name" value="CATATPASE"/>
</dbReference>
<evidence type="ECO:0000256" key="2">
    <source>
        <dbReference type="ARBA" id="ARBA00006024"/>
    </source>
</evidence>
<feature type="domain" description="HMA" evidence="16">
    <location>
        <begin position="29"/>
        <end position="95"/>
    </location>
</feature>
<dbReference type="InterPro" id="IPR023298">
    <property type="entry name" value="ATPase_P-typ_TM_dom_sf"/>
</dbReference>
<evidence type="ECO:0000256" key="3">
    <source>
        <dbReference type="ARBA" id="ARBA00022448"/>
    </source>
</evidence>
<keyword evidence="12 15" id="KW-1133">Transmembrane helix</keyword>
<dbReference type="InterPro" id="IPR036412">
    <property type="entry name" value="HAD-like_sf"/>
</dbReference>
<evidence type="ECO:0000256" key="5">
    <source>
        <dbReference type="ARBA" id="ARBA00022553"/>
    </source>
</evidence>
<evidence type="ECO:0000256" key="12">
    <source>
        <dbReference type="ARBA" id="ARBA00022989"/>
    </source>
</evidence>
<feature type="transmembrane region" description="Helical" evidence="15">
    <location>
        <begin position="390"/>
        <end position="414"/>
    </location>
</feature>
<dbReference type="PROSITE" id="PS00154">
    <property type="entry name" value="ATPASE_E1_E2"/>
    <property type="match status" value="1"/>
</dbReference>
<evidence type="ECO:0000256" key="6">
    <source>
        <dbReference type="ARBA" id="ARBA00022692"/>
    </source>
</evidence>
<reference evidence="17" key="1">
    <citation type="journal article" date="2014" name="Int. J. Syst. Evol. Microbiol.">
        <title>Complete genome sequence of Corynebacterium casei LMG S-19264T (=DSM 44701T), isolated from a smear-ripened cheese.</title>
        <authorList>
            <consortium name="US DOE Joint Genome Institute (JGI-PGF)"/>
            <person name="Walter F."/>
            <person name="Albersmeier A."/>
            <person name="Kalinowski J."/>
            <person name="Ruckert C."/>
        </authorList>
    </citation>
    <scope>NUCLEOTIDE SEQUENCE</scope>
    <source>
        <strain evidence="17">VKM B-1513</strain>
    </source>
</reference>
<evidence type="ECO:0000256" key="8">
    <source>
        <dbReference type="ARBA" id="ARBA00022741"/>
    </source>
</evidence>
<dbReference type="Gene3D" id="3.30.70.100">
    <property type="match status" value="1"/>
</dbReference>
<evidence type="ECO:0000256" key="9">
    <source>
        <dbReference type="ARBA" id="ARBA00022840"/>
    </source>
</evidence>
<keyword evidence="8 15" id="KW-0547">Nucleotide-binding</keyword>
<dbReference type="Gene3D" id="2.70.150.10">
    <property type="entry name" value="Calcium-transporting ATPase, cytoplasmic transduction domain A"/>
    <property type="match status" value="1"/>
</dbReference>
<accession>A0A9W6IPU1</accession>
<keyword evidence="7 15" id="KW-0479">Metal-binding</keyword>
<dbReference type="GO" id="GO:0005886">
    <property type="term" value="C:plasma membrane"/>
    <property type="evidence" value="ECO:0007669"/>
    <property type="project" value="UniProtKB-SubCell"/>
</dbReference>
<evidence type="ECO:0000256" key="14">
    <source>
        <dbReference type="ARBA" id="ARBA00023136"/>
    </source>
</evidence>
<dbReference type="SUPFAM" id="SSF81665">
    <property type="entry name" value="Calcium ATPase, transmembrane domain M"/>
    <property type="match status" value="1"/>
</dbReference>
<proteinExistence type="inferred from homology"/>
<dbReference type="InterPro" id="IPR036163">
    <property type="entry name" value="HMA_dom_sf"/>
</dbReference>
<dbReference type="Pfam" id="PF00702">
    <property type="entry name" value="Hydrolase"/>
    <property type="match status" value="1"/>
</dbReference>
<gene>
    <name evidence="17" type="primary">fixI</name>
    <name evidence="17" type="ORF">GCM10017621_29450</name>
</gene>
<keyword evidence="4 15" id="KW-1003">Cell membrane</keyword>
<dbReference type="InterPro" id="IPR059000">
    <property type="entry name" value="ATPase_P-type_domA"/>
</dbReference>
<organism evidence="17 18">
    <name type="scientific">Maricaulis virginensis</name>
    <dbReference type="NCBI Taxonomy" id="144022"/>
    <lineage>
        <taxon>Bacteria</taxon>
        <taxon>Pseudomonadati</taxon>
        <taxon>Pseudomonadota</taxon>
        <taxon>Alphaproteobacteria</taxon>
        <taxon>Maricaulales</taxon>
        <taxon>Maricaulaceae</taxon>
        <taxon>Maricaulis</taxon>
    </lineage>
</organism>
<dbReference type="SUPFAM" id="SSF56784">
    <property type="entry name" value="HAD-like"/>
    <property type="match status" value="1"/>
</dbReference>
<evidence type="ECO:0000256" key="1">
    <source>
        <dbReference type="ARBA" id="ARBA00004651"/>
    </source>
</evidence>
<evidence type="ECO:0000256" key="13">
    <source>
        <dbReference type="ARBA" id="ARBA00023065"/>
    </source>
</evidence>
<dbReference type="Gene3D" id="3.40.50.1000">
    <property type="entry name" value="HAD superfamily/HAD-like"/>
    <property type="match status" value="1"/>
</dbReference>
<dbReference type="GO" id="GO:0055070">
    <property type="term" value="P:copper ion homeostasis"/>
    <property type="evidence" value="ECO:0007669"/>
    <property type="project" value="TreeGrafter"/>
</dbReference>
<evidence type="ECO:0000313" key="17">
    <source>
        <dbReference type="EMBL" id="GLK53437.1"/>
    </source>
</evidence>
<dbReference type="NCBIfam" id="TIGR01525">
    <property type="entry name" value="ATPase-IB_hvy"/>
    <property type="match status" value="1"/>
</dbReference>
<dbReference type="InterPro" id="IPR023214">
    <property type="entry name" value="HAD_sf"/>
</dbReference>
<dbReference type="RefSeq" id="WP_271187789.1">
    <property type="nucleotide sequence ID" value="NZ_BSFE01000010.1"/>
</dbReference>
<reference evidence="17" key="2">
    <citation type="submission" date="2023-01" db="EMBL/GenBank/DDBJ databases">
        <authorList>
            <person name="Sun Q."/>
            <person name="Evtushenko L."/>
        </authorList>
    </citation>
    <scope>NUCLEOTIDE SEQUENCE</scope>
    <source>
        <strain evidence="17">VKM B-1513</strain>
    </source>
</reference>
<dbReference type="GO" id="GO:0005507">
    <property type="term" value="F:copper ion binding"/>
    <property type="evidence" value="ECO:0007669"/>
    <property type="project" value="TreeGrafter"/>
</dbReference>
<dbReference type="GO" id="GO:0016887">
    <property type="term" value="F:ATP hydrolysis activity"/>
    <property type="evidence" value="ECO:0007669"/>
    <property type="project" value="InterPro"/>
</dbReference>
<dbReference type="InterPro" id="IPR023299">
    <property type="entry name" value="ATPase_P-typ_cyto_dom_N"/>
</dbReference>
<dbReference type="GO" id="GO:0005524">
    <property type="term" value="F:ATP binding"/>
    <property type="evidence" value="ECO:0007669"/>
    <property type="project" value="UniProtKB-UniRule"/>
</dbReference>
<keyword evidence="10" id="KW-0460">Magnesium</keyword>
<protein>
    <submittedName>
        <fullName evidence="17">Copper-translocating P-type ATPase</fullName>
    </submittedName>
</protein>
<keyword evidence="9 15" id="KW-0067">ATP-binding</keyword>
<dbReference type="InterPro" id="IPR006121">
    <property type="entry name" value="HMA_dom"/>
</dbReference>
<dbReference type="InterPro" id="IPR001757">
    <property type="entry name" value="P_typ_ATPase"/>
</dbReference>
<dbReference type="InterPro" id="IPR018303">
    <property type="entry name" value="ATPase_P-typ_P_site"/>
</dbReference>
<feature type="transmembrane region" description="Helical" evidence="15">
    <location>
        <begin position="181"/>
        <end position="203"/>
    </location>
</feature>
<evidence type="ECO:0000313" key="18">
    <source>
        <dbReference type="Proteomes" id="UP001143486"/>
    </source>
</evidence>